<comment type="caution">
    <text evidence="3">The sequence shown here is derived from an EMBL/GenBank/DDBJ whole genome shotgun (WGS) entry which is preliminary data.</text>
</comment>
<dbReference type="PROSITE" id="PS51910">
    <property type="entry name" value="GH18_2"/>
    <property type="match status" value="1"/>
</dbReference>
<dbReference type="STRING" id="35525.A0A164HSY6"/>
<evidence type="ECO:0000313" key="4">
    <source>
        <dbReference type="Proteomes" id="UP000076858"/>
    </source>
</evidence>
<keyword evidence="4" id="KW-1185">Reference proteome</keyword>
<dbReference type="AlphaFoldDB" id="A0A164HSY6"/>
<accession>A0A164HSY6</accession>
<dbReference type="Proteomes" id="UP000076858">
    <property type="component" value="Unassembled WGS sequence"/>
</dbReference>
<protein>
    <recommendedName>
        <fullName evidence="2">GH18 domain-containing protein</fullName>
    </recommendedName>
</protein>
<organism evidence="3 4">
    <name type="scientific">Daphnia magna</name>
    <dbReference type="NCBI Taxonomy" id="35525"/>
    <lineage>
        <taxon>Eukaryota</taxon>
        <taxon>Metazoa</taxon>
        <taxon>Ecdysozoa</taxon>
        <taxon>Arthropoda</taxon>
        <taxon>Crustacea</taxon>
        <taxon>Branchiopoda</taxon>
        <taxon>Diplostraca</taxon>
        <taxon>Cladocera</taxon>
        <taxon>Anomopoda</taxon>
        <taxon>Daphniidae</taxon>
        <taxon>Daphnia</taxon>
    </lineage>
</organism>
<dbReference type="InterPro" id="IPR017853">
    <property type="entry name" value="GH"/>
</dbReference>
<evidence type="ECO:0000259" key="2">
    <source>
        <dbReference type="PROSITE" id="PS51910"/>
    </source>
</evidence>
<dbReference type="EMBL" id="LRGB01009609">
    <property type="protein sequence ID" value="KZS00530.1"/>
    <property type="molecule type" value="Genomic_DNA"/>
</dbReference>
<reference evidence="3 4" key="1">
    <citation type="submission" date="2016-03" db="EMBL/GenBank/DDBJ databases">
        <title>EvidentialGene: Evidence-directed Construction of Genes on Genomes.</title>
        <authorList>
            <person name="Gilbert D.G."/>
            <person name="Choi J.-H."/>
            <person name="Mockaitis K."/>
            <person name="Colbourne J."/>
            <person name="Pfrender M."/>
        </authorList>
    </citation>
    <scope>NUCLEOTIDE SEQUENCE [LARGE SCALE GENOMIC DNA]</scope>
    <source>
        <strain evidence="3 4">Xinb3</strain>
        <tissue evidence="3">Complete organism</tissue>
    </source>
</reference>
<evidence type="ECO:0000256" key="1">
    <source>
        <dbReference type="SAM" id="SignalP"/>
    </source>
</evidence>
<feature type="signal peptide" evidence="1">
    <location>
        <begin position="1"/>
        <end position="25"/>
    </location>
</feature>
<feature type="non-terminal residue" evidence="3">
    <location>
        <position position="1"/>
    </location>
</feature>
<dbReference type="Gene3D" id="3.20.20.80">
    <property type="entry name" value="Glycosidases"/>
    <property type="match status" value="1"/>
</dbReference>
<evidence type="ECO:0000313" key="3">
    <source>
        <dbReference type="EMBL" id="KZS00530.1"/>
    </source>
</evidence>
<dbReference type="InterPro" id="IPR001223">
    <property type="entry name" value="Glyco_hydro18_cat"/>
</dbReference>
<feature type="chain" id="PRO_5007850528" description="GH18 domain-containing protein" evidence="1">
    <location>
        <begin position="26"/>
        <end position="67"/>
    </location>
</feature>
<name>A0A164HSY6_9CRUS</name>
<keyword evidence="1" id="KW-0732">Signal</keyword>
<gene>
    <name evidence="3" type="ORF">APZ42_003141</name>
</gene>
<dbReference type="GO" id="GO:0005975">
    <property type="term" value="P:carbohydrate metabolic process"/>
    <property type="evidence" value="ECO:0007669"/>
    <property type="project" value="InterPro"/>
</dbReference>
<feature type="non-terminal residue" evidence="3">
    <location>
        <position position="67"/>
    </location>
</feature>
<feature type="domain" description="GH18" evidence="2">
    <location>
        <begin position="26"/>
        <end position="67"/>
    </location>
</feature>
<proteinExistence type="predicted"/>
<dbReference type="SUPFAM" id="SSF51445">
    <property type="entry name" value="(Trans)glycosidases"/>
    <property type="match status" value="1"/>
</dbReference>
<sequence length="67" mass="7687">GQVNKMRLLLLATVFAACVFPYVAAGRFVCYFPNWAIERQEPWQFGVDNIDTKLCTHLVYAFADLDE</sequence>